<dbReference type="Proteomes" id="UP000075885">
    <property type="component" value="Unassembled WGS sequence"/>
</dbReference>
<dbReference type="GO" id="GO:0031145">
    <property type="term" value="P:anaphase-promoting complex-dependent catabolic process"/>
    <property type="evidence" value="ECO:0007669"/>
    <property type="project" value="TreeGrafter"/>
</dbReference>
<dbReference type="GO" id="GO:1990757">
    <property type="term" value="F:ubiquitin ligase activator activity"/>
    <property type="evidence" value="ECO:0007669"/>
    <property type="project" value="TreeGrafter"/>
</dbReference>
<feature type="repeat" description="WD" evidence="3">
    <location>
        <begin position="397"/>
        <end position="438"/>
    </location>
</feature>
<accession>A0A182PU83</accession>
<dbReference type="SUPFAM" id="SSF50978">
    <property type="entry name" value="WD40 repeat-like"/>
    <property type="match status" value="1"/>
</dbReference>
<dbReference type="InterPro" id="IPR036322">
    <property type="entry name" value="WD40_repeat_dom_sf"/>
</dbReference>
<protein>
    <submittedName>
        <fullName evidence="5">Uncharacterized protein</fullName>
    </submittedName>
</protein>
<organism evidence="5 6">
    <name type="scientific">Anopheles epiroticus</name>
    <dbReference type="NCBI Taxonomy" id="199890"/>
    <lineage>
        <taxon>Eukaryota</taxon>
        <taxon>Metazoa</taxon>
        <taxon>Ecdysozoa</taxon>
        <taxon>Arthropoda</taxon>
        <taxon>Hexapoda</taxon>
        <taxon>Insecta</taxon>
        <taxon>Pterygota</taxon>
        <taxon>Neoptera</taxon>
        <taxon>Endopterygota</taxon>
        <taxon>Diptera</taxon>
        <taxon>Nematocera</taxon>
        <taxon>Culicoidea</taxon>
        <taxon>Culicidae</taxon>
        <taxon>Anophelinae</taxon>
        <taxon>Anopheles</taxon>
    </lineage>
</organism>
<evidence type="ECO:0000256" key="3">
    <source>
        <dbReference type="PROSITE-ProRule" id="PRU00221"/>
    </source>
</evidence>
<name>A0A182PU83_9DIPT</name>
<keyword evidence="6" id="KW-1185">Reference proteome</keyword>
<reference evidence="6" key="1">
    <citation type="submission" date="2013-03" db="EMBL/GenBank/DDBJ databases">
        <title>The Genome Sequence of Anopheles epiroticus epiroticus2.</title>
        <authorList>
            <consortium name="The Broad Institute Genomics Platform"/>
            <person name="Neafsey D.E."/>
            <person name="Howell P."/>
            <person name="Walker B."/>
            <person name="Young S.K."/>
            <person name="Zeng Q."/>
            <person name="Gargeya S."/>
            <person name="Fitzgerald M."/>
            <person name="Haas B."/>
            <person name="Abouelleil A."/>
            <person name="Allen A.W."/>
            <person name="Alvarado L."/>
            <person name="Arachchi H.M."/>
            <person name="Berlin A.M."/>
            <person name="Chapman S.B."/>
            <person name="Gainer-Dewar J."/>
            <person name="Goldberg J."/>
            <person name="Griggs A."/>
            <person name="Gujja S."/>
            <person name="Hansen M."/>
            <person name="Howarth C."/>
            <person name="Imamovic A."/>
            <person name="Ireland A."/>
            <person name="Larimer J."/>
            <person name="McCowan C."/>
            <person name="Murphy C."/>
            <person name="Pearson M."/>
            <person name="Poon T.W."/>
            <person name="Priest M."/>
            <person name="Roberts A."/>
            <person name="Saif S."/>
            <person name="Shea T."/>
            <person name="Sisk P."/>
            <person name="Sykes S."/>
            <person name="Wortman J."/>
            <person name="Nusbaum C."/>
            <person name="Birren B."/>
        </authorList>
    </citation>
    <scope>NUCLEOTIDE SEQUENCE [LARGE SCALE GENOMIC DNA]</scope>
    <source>
        <strain evidence="6">Epiroticus2</strain>
    </source>
</reference>
<dbReference type="Pfam" id="PF00400">
    <property type="entry name" value="WD40"/>
    <property type="match status" value="1"/>
</dbReference>
<dbReference type="EnsemblMetazoa" id="AEPI010519-RA">
    <property type="protein sequence ID" value="AEPI010519-PA"/>
    <property type="gene ID" value="AEPI010519"/>
</dbReference>
<keyword evidence="1 3" id="KW-0853">WD repeat</keyword>
<reference evidence="5" key="2">
    <citation type="submission" date="2020-05" db="UniProtKB">
        <authorList>
            <consortium name="EnsemblMetazoa"/>
        </authorList>
    </citation>
    <scope>IDENTIFICATION</scope>
    <source>
        <strain evidence="5">Epiroticus2</strain>
    </source>
</reference>
<dbReference type="Gene3D" id="2.130.10.10">
    <property type="entry name" value="YVTN repeat-like/Quinoprotein amine dehydrogenase"/>
    <property type="match status" value="1"/>
</dbReference>
<dbReference type="InterPro" id="IPR033010">
    <property type="entry name" value="Cdc20/Fizzy"/>
</dbReference>
<dbReference type="AlphaFoldDB" id="A0A182PU83"/>
<dbReference type="PANTHER" id="PTHR19918">
    <property type="entry name" value="CELL DIVISION CYCLE 20 CDC20 FIZZY -RELATED"/>
    <property type="match status" value="1"/>
</dbReference>
<proteinExistence type="predicted"/>
<dbReference type="InterPro" id="IPR015943">
    <property type="entry name" value="WD40/YVTN_repeat-like_dom_sf"/>
</dbReference>
<evidence type="ECO:0000256" key="1">
    <source>
        <dbReference type="ARBA" id="ARBA00022574"/>
    </source>
</evidence>
<evidence type="ECO:0000313" key="6">
    <source>
        <dbReference type="Proteomes" id="UP000075885"/>
    </source>
</evidence>
<feature type="region of interest" description="Disordered" evidence="4">
    <location>
        <begin position="438"/>
        <end position="465"/>
    </location>
</feature>
<dbReference type="PROSITE" id="PS50294">
    <property type="entry name" value="WD_REPEATS_REGION"/>
    <property type="match status" value="1"/>
</dbReference>
<evidence type="ECO:0000313" key="5">
    <source>
        <dbReference type="EnsemblMetazoa" id="AEPI010519-PA"/>
    </source>
</evidence>
<dbReference type="VEuPathDB" id="VectorBase:AEPI010519"/>
<dbReference type="STRING" id="199890.A0A182PU83"/>
<feature type="compositionally biased region" description="Polar residues" evidence="4">
    <location>
        <begin position="447"/>
        <end position="459"/>
    </location>
</feature>
<dbReference type="GO" id="GO:1905786">
    <property type="term" value="P:positive regulation of anaphase-promoting complex-dependent catabolic process"/>
    <property type="evidence" value="ECO:0007669"/>
    <property type="project" value="TreeGrafter"/>
</dbReference>
<dbReference type="PANTHER" id="PTHR19918:SF52">
    <property type="entry name" value="PROTEIN CORTEX"/>
    <property type="match status" value="1"/>
</dbReference>
<dbReference type="GO" id="GO:0005680">
    <property type="term" value="C:anaphase-promoting complex"/>
    <property type="evidence" value="ECO:0007669"/>
    <property type="project" value="TreeGrafter"/>
</dbReference>
<evidence type="ECO:0000256" key="4">
    <source>
        <dbReference type="SAM" id="MobiDB-lite"/>
    </source>
</evidence>
<dbReference type="InterPro" id="IPR001680">
    <property type="entry name" value="WD40_rpt"/>
</dbReference>
<sequence length="499" mass="56761">RQQPVDFLPNCYGDRFIPRRYALSRSSRFKAESKPEGNTDPMKMKETPGYWRTHHYSTLLKGVLGLVSTHDKILSFRDGTSRQVCKRLATKRPLECVIRPTYNNLQKLDWSCKPRSRPIGFIEAVHDLPNIKTHYHNIIDWSFKGQIAAIFSKKLVIWTPNKDVIMGRRAEDATAIAFCPAGNRLAMATFTLNHPWLHIFEMESKPFGKQGSLKLLDPAQHFITCLTWDGSGQYVVCGFDNGQFLIAPNHSSAPDSPYEYYYCAHSTMIIAIRFSCGMRYMASLDDSGELYIWYWSGGQLTALTRWSSSMCAFFDWHPWREDEIVIAHSEPVMIALFHVPTRQSVSYYRREQCDCIVTTLSFNKISGELVVCLSFSDTSKQPEILVLASMDRVVDVMRNHDDSIVHLLWSPNGTQLASVGYDETLTIWNFFGNSPLNESSKKKMRSEPTTISNGSSRNGTIGGGACSNVGKGIPWELDKRNKDTTYRDLASSFLFKAMR</sequence>
<dbReference type="PROSITE" id="PS50082">
    <property type="entry name" value="WD_REPEATS_2"/>
    <property type="match status" value="1"/>
</dbReference>
<dbReference type="SMART" id="SM00320">
    <property type="entry name" value="WD40"/>
    <property type="match status" value="3"/>
</dbReference>
<keyword evidence="2" id="KW-0677">Repeat</keyword>
<evidence type="ECO:0000256" key="2">
    <source>
        <dbReference type="ARBA" id="ARBA00022737"/>
    </source>
</evidence>
<dbReference type="GO" id="GO:0010997">
    <property type="term" value="F:anaphase-promoting complex binding"/>
    <property type="evidence" value="ECO:0007669"/>
    <property type="project" value="InterPro"/>
</dbReference>